<organism evidence="6 7">
    <name type="scientific">Corallococcus sicarius</name>
    <dbReference type="NCBI Taxonomy" id="2316726"/>
    <lineage>
        <taxon>Bacteria</taxon>
        <taxon>Pseudomonadati</taxon>
        <taxon>Myxococcota</taxon>
        <taxon>Myxococcia</taxon>
        <taxon>Myxococcales</taxon>
        <taxon>Cystobacterineae</taxon>
        <taxon>Myxococcaceae</taxon>
        <taxon>Corallococcus</taxon>
    </lineage>
</organism>
<reference evidence="7" key="1">
    <citation type="submission" date="2018-09" db="EMBL/GenBank/DDBJ databases">
        <authorList>
            <person name="Livingstone P.G."/>
            <person name="Whitworth D.E."/>
        </authorList>
    </citation>
    <scope>NUCLEOTIDE SEQUENCE [LARGE SCALE GENOMIC DNA]</scope>
    <source>
        <strain evidence="7">CA040B</strain>
    </source>
</reference>
<dbReference type="SUPFAM" id="SSF46689">
    <property type="entry name" value="Homeodomain-like"/>
    <property type="match status" value="2"/>
</dbReference>
<sequence>MRMEPLSAVLRGMRLKGSIYAAWELRAPWGMDLPEGPFASFHLVERGRCVVRTSREVLHLEAGELVVLFDGQAHVLLSSREAPVVPLAQLVARHSPVEGVHHAGGAGESSRLVCGKFAAEGAQGLRMLRGLPRVVHLGRTKLASLPALRALLESLAHEAASSAPGAATAAARITEALFVQVLRALLLDTEETPPGWLAGLREPRLAEALHQLHMDPARPWSVAELAARAGMSRTRFALLFQKRIGHPPMTYLMNLRLDLVAQRLRDGDDSIGEIAHAAGFASQSGLNRAFHRHFGQTPSAFRRAASASVKASSP</sequence>
<dbReference type="SMART" id="SM00342">
    <property type="entry name" value="HTH_ARAC"/>
    <property type="match status" value="1"/>
</dbReference>
<keyword evidence="1" id="KW-0963">Cytoplasm</keyword>
<dbReference type="GO" id="GO:0043565">
    <property type="term" value="F:sequence-specific DNA binding"/>
    <property type="evidence" value="ECO:0007669"/>
    <property type="project" value="InterPro"/>
</dbReference>
<evidence type="ECO:0000256" key="3">
    <source>
        <dbReference type="ARBA" id="ARBA00023125"/>
    </source>
</evidence>
<keyword evidence="2" id="KW-0805">Transcription regulation</keyword>
<evidence type="ECO:0000256" key="2">
    <source>
        <dbReference type="ARBA" id="ARBA00023015"/>
    </source>
</evidence>
<dbReference type="PROSITE" id="PS01124">
    <property type="entry name" value="HTH_ARAC_FAMILY_2"/>
    <property type="match status" value="1"/>
</dbReference>
<dbReference type="GO" id="GO:0003700">
    <property type="term" value="F:DNA-binding transcription factor activity"/>
    <property type="evidence" value="ECO:0007669"/>
    <property type="project" value="InterPro"/>
</dbReference>
<dbReference type="Gene3D" id="1.10.10.60">
    <property type="entry name" value="Homeodomain-like"/>
    <property type="match status" value="2"/>
</dbReference>
<proteinExistence type="predicted"/>
<evidence type="ECO:0000259" key="5">
    <source>
        <dbReference type="PROSITE" id="PS01124"/>
    </source>
</evidence>
<gene>
    <name evidence="6" type="ORF">D7X12_01485</name>
</gene>
<name>A0A3A8NV05_9BACT</name>
<dbReference type="InterPro" id="IPR037923">
    <property type="entry name" value="HTH-like"/>
</dbReference>
<accession>A0A3A8NV05</accession>
<evidence type="ECO:0000256" key="4">
    <source>
        <dbReference type="ARBA" id="ARBA00023163"/>
    </source>
</evidence>
<keyword evidence="4" id="KW-0804">Transcription</keyword>
<dbReference type="InterPro" id="IPR050204">
    <property type="entry name" value="AraC_XylS_family_regulators"/>
</dbReference>
<dbReference type="AlphaFoldDB" id="A0A3A8NV05"/>
<comment type="caution">
    <text evidence="6">The sequence shown here is derived from an EMBL/GenBank/DDBJ whole genome shotgun (WGS) entry which is preliminary data.</text>
</comment>
<dbReference type="Pfam" id="PF12852">
    <property type="entry name" value="Cupin_6"/>
    <property type="match status" value="1"/>
</dbReference>
<dbReference type="PANTHER" id="PTHR46796">
    <property type="entry name" value="HTH-TYPE TRANSCRIPTIONAL ACTIVATOR RHAS-RELATED"/>
    <property type="match status" value="1"/>
</dbReference>
<dbReference type="InterPro" id="IPR032783">
    <property type="entry name" value="AraC_lig"/>
</dbReference>
<dbReference type="InterPro" id="IPR018060">
    <property type="entry name" value="HTH_AraC"/>
</dbReference>
<dbReference type="EMBL" id="RAWG01000005">
    <property type="protein sequence ID" value="RKH47903.1"/>
    <property type="molecule type" value="Genomic_DNA"/>
</dbReference>
<dbReference type="Proteomes" id="UP000273405">
    <property type="component" value="Unassembled WGS sequence"/>
</dbReference>
<feature type="domain" description="HTH araC/xylS-type" evidence="5">
    <location>
        <begin position="206"/>
        <end position="304"/>
    </location>
</feature>
<dbReference type="PANTHER" id="PTHR46796:SF13">
    <property type="entry name" value="HTH-TYPE TRANSCRIPTIONAL ACTIVATOR RHAS"/>
    <property type="match status" value="1"/>
</dbReference>
<protein>
    <submittedName>
        <fullName evidence="6">AraC family transcriptional regulator</fullName>
    </submittedName>
</protein>
<dbReference type="Pfam" id="PF12833">
    <property type="entry name" value="HTH_18"/>
    <property type="match status" value="1"/>
</dbReference>
<keyword evidence="3" id="KW-0238">DNA-binding</keyword>
<evidence type="ECO:0000256" key="1">
    <source>
        <dbReference type="ARBA" id="ARBA00022490"/>
    </source>
</evidence>
<evidence type="ECO:0000313" key="7">
    <source>
        <dbReference type="Proteomes" id="UP000273405"/>
    </source>
</evidence>
<evidence type="ECO:0000313" key="6">
    <source>
        <dbReference type="EMBL" id="RKH47903.1"/>
    </source>
</evidence>
<dbReference type="SUPFAM" id="SSF51215">
    <property type="entry name" value="Regulatory protein AraC"/>
    <property type="match status" value="1"/>
</dbReference>
<dbReference type="InterPro" id="IPR009057">
    <property type="entry name" value="Homeodomain-like_sf"/>
</dbReference>
<keyword evidence="7" id="KW-1185">Reference proteome</keyword>